<feature type="compositionally biased region" description="Low complexity" evidence="1">
    <location>
        <begin position="1"/>
        <end position="45"/>
    </location>
</feature>
<sequence length="212" mass="21964">MLPRTLRAAAAPARAALRPTARRPTAAPWPTLAPQPLRAAASSVGSSGGQGVLAGGSAAESSSAGSPAASSAAQPRAQSEAAPFRGRYVIEGTLLPMDEPEPGAAADTGSIEERLHSRLRDKESSAKLSAEAGGQEGMFRAAPTDLAEPHASVEYMVTDSKEHLETFQSVFRKLRSRGRDSEGHRDASDSMLKVMRYVQRKKSAAGGGAGGS</sequence>
<feature type="compositionally biased region" description="Basic and acidic residues" evidence="1">
    <location>
        <begin position="177"/>
        <end position="188"/>
    </location>
</feature>
<reference evidence="2" key="1">
    <citation type="submission" date="2021-01" db="EMBL/GenBank/DDBJ databases">
        <authorList>
            <person name="Corre E."/>
            <person name="Pelletier E."/>
            <person name="Niang G."/>
            <person name="Scheremetjew M."/>
            <person name="Finn R."/>
            <person name="Kale V."/>
            <person name="Holt S."/>
            <person name="Cochrane G."/>
            <person name="Meng A."/>
            <person name="Brown T."/>
            <person name="Cohen L."/>
        </authorList>
    </citation>
    <scope>NUCLEOTIDE SEQUENCE</scope>
    <source>
        <strain evidence="2">OF101</strain>
    </source>
</reference>
<evidence type="ECO:0000256" key="1">
    <source>
        <dbReference type="SAM" id="MobiDB-lite"/>
    </source>
</evidence>
<name>A0A7S1RDQ7_ALECA</name>
<feature type="compositionally biased region" description="Low complexity" evidence="1">
    <location>
        <begin position="55"/>
        <end position="83"/>
    </location>
</feature>
<dbReference type="AlphaFoldDB" id="A0A7S1RDQ7"/>
<protein>
    <submittedName>
        <fullName evidence="2">Uncharacterized protein</fullName>
    </submittedName>
</protein>
<feature type="region of interest" description="Disordered" evidence="1">
    <location>
        <begin position="1"/>
        <end position="84"/>
    </location>
</feature>
<accession>A0A7S1RDQ7</accession>
<evidence type="ECO:0000313" key="2">
    <source>
        <dbReference type="EMBL" id="CAD9163624.1"/>
    </source>
</evidence>
<gene>
    <name evidence="2" type="ORF">ACAT0790_LOCUS40389</name>
</gene>
<organism evidence="2">
    <name type="scientific">Alexandrium catenella</name>
    <name type="common">Red tide dinoflagellate</name>
    <name type="synonym">Gonyaulax catenella</name>
    <dbReference type="NCBI Taxonomy" id="2925"/>
    <lineage>
        <taxon>Eukaryota</taxon>
        <taxon>Sar</taxon>
        <taxon>Alveolata</taxon>
        <taxon>Dinophyceae</taxon>
        <taxon>Gonyaulacales</taxon>
        <taxon>Pyrocystaceae</taxon>
        <taxon>Alexandrium</taxon>
    </lineage>
</organism>
<feature type="region of interest" description="Disordered" evidence="1">
    <location>
        <begin position="175"/>
        <end position="212"/>
    </location>
</feature>
<proteinExistence type="predicted"/>
<dbReference type="EMBL" id="HBGE01067315">
    <property type="protein sequence ID" value="CAD9163624.1"/>
    <property type="molecule type" value="Transcribed_RNA"/>
</dbReference>